<organism evidence="5 6">
    <name type="scientific">Lipomyces tetrasporus</name>
    <dbReference type="NCBI Taxonomy" id="54092"/>
    <lineage>
        <taxon>Eukaryota</taxon>
        <taxon>Fungi</taxon>
        <taxon>Dikarya</taxon>
        <taxon>Ascomycota</taxon>
        <taxon>Saccharomycotina</taxon>
        <taxon>Lipomycetes</taxon>
        <taxon>Lipomycetales</taxon>
        <taxon>Lipomycetaceae</taxon>
        <taxon>Lipomyces</taxon>
    </lineage>
</organism>
<keyword evidence="6" id="KW-1185">Reference proteome</keyword>
<feature type="active site" description="Tele-AMP-histidine intermediate" evidence="1">
    <location>
        <position position="136"/>
    </location>
</feature>
<evidence type="ECO:0000256" key="3">
    <source>
        <dbReference type="PROSITE-ProRule" id="PRU00464"/>
    </source>
</evidence>
<dbReference type="GeneID" id="80887037"/>
<dbReference type="Pfam" id="PF01230">
    <property type="entry name" value="HIT"/>
    <property type="match status" value="1"/>
</dbReference>
<dbReference type="PROSITE" id="PS51084">
    <property type="entry name" value="HIT_2"/>
    <property type="match status" value="1"/>
</dbReference>
<dbReference type="AlphaFoldDB" id="A0AAD7VU94"/>
<dbReference type="InterPro" id="IPR001310">
    <property type="entry name" value="Histidine_triad_HIT"/>
</dbReference>
<dbReference type="PROSITE" id="PS00892">
    <property type="entry name" value="HIT_1"/>
    <property type="match status" value="1"/>
</dbReference>
<dbReference type="EMBL" id="JARPMG010000004">
    <property type="protein sequence ID" value="KAJ8101559.1"/>
    <property type="molecule type" value="Genomic_DNA"/>
</dbReference>
<evidence type="ECO:0000256" key="2">
    <source>
        <dbReference type="PIRSR" id="PIRSR601310-3"/>
    </source>
</evidence>
<accession>A0AAD7VU94</accession>
<gene>
    <name evidence="5" type="ORF">POJ06DRAFT_98808</name>
</gene>
<evidence type="ECO:0000259" key="4">
    <source>
        <dbReference type="PROSITE" id="PS51084"/>
    </source>
</evidence>
<evidence type="ECO:0000256" key="1">
    <source>
        <dbReference type="PIRSR" id="PIRSR601310-1"/>
    </source>
</evidence>
<dbReference type="RefSeq" id="XP_056045009.1">
    <property type="nucleotide sequence ID" value="XM_056191871.1"/>
</dbReference>
<name>A0AAD7VU94_9ASCO</name>
<evidence type="ECO:0000313" key="6">
    <source>
        <dbReference type="Proteomes" id="UP001217417"/>
    </source>
</evidence>
<dbReference type="InterPro" id="IPR019808">
    <property type="entry name" value="Histidine_triad_CS"/>
</dbReference>
<dbReference type="SUPFAM" id="SSF54197">
    <property type="entry name" value="HIT-like"/>
    <property type="match status" value="1"/>
</dbReference>
<evidence type="ECO:0000313" key="5">
    <source>
        <dbReference type="EMBL" id="KAJ8101559.1"/>
    </source>
</evidence>
<dbReference type="Proteomes" id="UP001217417">
    <property type="component" value="Unassembled WGS sequence"/>
</dbReference>
<dbReference type="GO" id="GO:0003824">
    <property type="term" value="F:catalytic activity"/>
    <property type="evidence" value="ECO:0007669"/>
    <property type="project" value="InterPro"/>
</dbReference>
<proteinExistence type="predicted"/>
<protein>
    <submittedName>
        <fullName evidence="5">HIT-like domain-containing protein</fullName>
    </submittedName>
</protein>
<comment type="caution">
    <text evidence="5">The sequence shown here is derived from an EMBL/GenBank/DDBJ whole genome shotgun (WGS) entry which is preliminary data.</text>
</comment>
<feature type="short sequence motif" description="Histidine triad motif" evidence="2 3">
    <location>
        <begin position="134"/>
        <end position="138"/>
    </location>
</feature>
<sequence length="209" mass="22880">MPSIPQSSSDPCIFCTIASSVPIFDPTSSKQSYPAAFAQHNVILSTQTYIALLDMQPLVSSACHILLIPRTHYERISDFPKPHAGTDDGHDSVSRELGGLLAVLGSALRDAFRDITDFNVVQNNGPGAGQVVPHVHIHIIARPPLTAASPISNSPLQSSTTIKRRWEYASLIFGKGARSDLDPDAAIRTCDALRTYLYHNYWQTKRSKL</sequence>
<dbReference type="GO" id="GO:0009117">
    <property type="term" value="P:nucleotide metabolic process"/>
    <property type="evidence" value="ECO:0007669"/>
    <property type="project" value="TreeGrafter"/>
</dbReference>
<dbReference type="PANTHER" id="PTHR46648:SF2">
    <property type="entry name" value="HIT DOMAIN-CONTAINING PROTEIN"/>
    <property type="match status" value="1"/>
</dbReference>
<dbReference type="PANTHER" id="PTHR46648">
    <property type="entry name" value="HIT FAMILY PROTEIN 1"/>
    <property type="match status" value="1"/>
</dbReference>
<feature type="domain" description="HIT" evidence="4">
    <location>
        <begin position="29"/>
        <end position="150"/>
    </location>
</feature>
<dbReference type="InterPro" id="IPR036265">
    <property type="entry name" value="HIT-like_sf"/>
</dbReference>
<dbReference type="Gene3D" id="3.30.428.10">
    <property type="entry name" value="HIT-like"/>
    <property type="match status" value="1"/>
</dbReference>
<reference evidence="5" key="1">
    <citation type="submission" date="2023-03" db="EMBL/GenBank/DDBJ databases">
        <title>Near-Complete genome sequence of Lipomyces tetrasporous NRRL Y-64009, an oleaginous yeast capable of growing on lignocellulosic hydrolysates.</title>
        <authorList>
            <consortium name="Lawrence Berkeley National Laboratory"/>
            <person name="Jagtap S.S."/>
            <person name="Liu J.-J."/>
            <person name="Walukiewicz H.E."/>
            <person name="Pangilinan J."/>
            <person name="Lipzen A."/>
            <person name="Ahrendt S."/>
            <person name="Koriabine M."/>
            <person name="Cobaugh K."/>
            <person name="Salamov A."/>
            <person name="Yoshinaga Y."/>
            <person name="Ng V."/>
            <person name="Daum C."/>
            <person name="Grigoriev I.V."/>
            <person name="Slininger P.J."/>
            <person name="Dien B.S."/>
            <person name="Jin Y.-S."/>
            <person name="Rao C.V."/>
        </authorList>
    </citation>
    <scope>NUCLEOTIDE SEQUENCE</scope>
    <source>
        <strain evidence="5">NRRL Y-64009</strain>
    </source>
</reference>
<dbReference type="InterPro" id="IPR011146">
    <property type="entry name" value="HIT-like"/>
</dbReference>